<comment type="caution">
    <text evidence="1">The sequence shown here is derived from an EMBL/GenBank/DDBJ whole genome shotgun (WGS) entry which is preliminary data.</text>
</comment>
<evidence type="ECO:0000313" key="1">
    <source>
        <dbReference type="EMBL" id="OEL30945.1"/>
    </source>
</evidence>
<dbReference type="Proteomes" id="UP000095767">
    <property type="component" value="Unassembled WGS sequence"/>
</dbReference>
<gene>
    <name evidence="1" type="ORF">BAE44_0008036</name>
</gene>
<keyword evidence="2" id="KW-1185">Reference proteome</keyword>
<proteinExistence type="predicted"/>
<reference evidence="1 2" key="1">
    <citation type="submission" date="2016-09" db="EMBL/GenBank/DDBJ databases">
        <title>The draft genome of Dichanthelium oligosanthes: A C3 panicoid grass species.</title>
        <authorList>
            <person name="Studer A.J."/>
            <person name="Schnable J.C."/>
            <person name="Brutnell T.P."/>
        </authorList>
    </citation>
    <scope>NUCLEOTIDE SEQUENCE [LARGE SCALE GENOMIC DNA]</scope>
    <source>
        <strain evidence="2">cv. Kellogg 1175</strain>
        <tissue evidence="1">Leaf</tissue>
    </source>
</reference>
<organism evidence="1 2">
    <name type="scientific">Dichanthelium oligosanthes</name>
    <dbReference type="NCBI Taxonomy" id="888268"/>
    <lineage>
        <taxon>Eukaryota</taxon>
        <taxon>Viridiplantae</taxon>
        <taxon>Streptophyta</taxon>
        <taxon>Embryophyta</taxon>
        <taxon>Tracheophyta</taxon>
        <taxon>Spermatophyta</taxon>
        <taxon>Magnoliopsida</taxon>
        <taxon>Liliopsida</taxon>
        <taxon>Poales</taxon>
        <taxon>Poaceae</taxon>
        <taxon>PACMAD clade</taxon>
        <taxon>Panicoideae</taxon>
        <taxon>Panicodae</taxon>
        <taxon>Paniceae</taxon>
        <taxon>Dichantheliinae</taxon>
        <taxon>Dichanthelium</taxon>
    </lineage>
</organism>
<feature type="non-terminal residue" evidence="1">
    <location>
        <position position="1"/>
    </location>
</feature>
<accession>A0A1E5W0S0</accession>
<evidence type="ECO:0000313" key="2">
    <source>
        <dbReference type="Proteomes" id="UP000095767"/>
    </source>
</evidence>
<protein>
    <submittedName>
        <fullName evidence="1">Uncharacterized protein</fullName>
    </submittedName>
</protein>
<name>A0A1E5W0S0_9POAL</name>
<dbReference type="AlphaFoldDB" id="A0A1E5W0S0"/>
<dbReference type="EMBL" id="LWDX02024449">
    <property type="protein sequence ID" value="OEL30945.1"/>
    <property type="molecule type" value="Genomic_DNA"/>
</dbReference>
<sequence length="69" mass="8168">LFRAARNEIRRHFTNLDVMFAPRSWNFCAHELARVALAWDPGYSNIWIDPLLEFVSTWVVRDLPEPLLN</sequence>